<evidence type="ECO:0000259" key="1">
    <source>
        <dbReference type="Pfam" id="PF13966"/>
    </source>
</evidence>
<dbReference type="EMBL" id="JBBPBN010002139">
    <property type="protein sequence ID" value="KAK8476620.1"/>
    <property type="molecule type" value="Genomic_DNA"/>
</dbReference>
<proteinExistence type="predicted"/>
<reference evidence="2 4" key="1">
    <citation type="journal article" date="2024" name="G3 (Bethesda)">
        <title>Genome assembly of Hibiscus sabdariffa L. provides insights into metabolisms of medicinal natural products.</title>
        <authorList>
            <person name="Kim T."/>
        </authorList>
    </citation>
    <scope>NUCLEOTIDE SEQUENCE [LARGE SCALE GENOMIC DNA]</scope>
    <source>
        <strain evidence="2">TK-2024</strain>
        <tissue evidence="2">Old leaves</tissue>
    </source>
</reference>
<name>A0ABR1Z9H0_9ROSI</name>
<sequence>MVSDLIVRIDNSWKYEVLNGLFDVEMVSRICSIPVSQTYLLDEIVWRGDGFGNYSVKSSYRVLCAEQSNTLHGDFSVFFIALWVITVPAKVKITMWRIVNNFIPHFRRVQIRRLQVTSVCPSCQTVGETVEHLMRDCMFVQQLMRKLKLLVASIQDEGS</sequence>
<comment type="caution">
    <text evidence="2">The sequence shown here is derived from an EMBL/GenBank/DDBJ whole genome shotgun (WGS) entry which is preliminary data.</text>
</comment>
<evidence type="ECO:0000313" key="4">
    <source>
        <dbReference type="Proteomes" id="UP001396334"/>
    </source>
</evidence>
<feature type="domain" description="Reverse transcriptase zinc-binding" evidence="1">
    <location>
        <begin position="54"/>
        <end position="142"/>
    </location>
</feature>
<dbReference type="Proteomes" id="UP001396334">
    <property type="component" value="Unassembled WGS sequence"/>
</dbReference>
<dbReference type="InterPro" id="IPR026960">
    <property type="entry name" value="RVT-Znf"/>
</dbReference>
<protein>
    <recommendedName>
        <fullName evidence="1">Reverse transcriptase zinc-binding domain-containing protein</fullName>
    </recommendedName>
</protein>
<dbReference type="Pfam" id="PF13966">
    <property type="entry name" value="zf-RVT"/>
    <property type="match status" value="1"/>
</dbReference>
<gene>
    <name evidence="2" type="ORF">V6N11_028162</name>
    <name evidence="3" type="ORF">V6N11_035646</name>
</gene>
<keyword evidence="4" id="KW-1185">Reference proteome</keyword>
<dbReference type="EMBL" id="JBBPBN010000142">
    <property type="protein sequence ID" value="KAK8975588.1"/>
    <property type="molecule type" value="Genomic_DNA"/>
</dbReference>
<evidence type="ECO:0000313" key="3">
    <source>
        <dbReference type="EMBL" id="KAK8975588.1"/>
    </source>
</evidence>
<organism evidence="2 4">
    <name type="scientific">Hibiscus sabdariffa</name>
    <name type="common">roselle</name>
    <dbReference type="NCBI Taxonomy" id="183260"/>
    <lineage>
        <taxon>Eukaryota</taxon>
        <taxon>Viridiplantae</taxon>
        <taxon>Streptophyta</taxon>
        <taxon>Embryophyta</taxon>
        <taxon>Tracheophyta</taxon>
        <taxon>Spermatophyta</taxon>
        <taxon>Magnoliopsida</taxon>
        <taxon>eudicotyledons</taxon>
        <taxon>Gunneridae</taxon>
        <taxon>Pentapetalae</taxon>
        <taxon>rosids</taxon>
        <taxon>malvids</taxon>
        <taxon>Malvales</taxon>
        <taxon>Malvaceae</taxon>
        <taxon>Malvoideae</taxon>
        <taxon>Hibiscus</taxon>
    </lineage>
</organism>
<evidence type="ECO:0000313" key="2">
    <source>
        <dbReference type="EMBL" id="KAK8476620.1"/>
    </source>
</evidence>
<accession>A0ABR1Z9H0</accession>